<sequence length="68" mass="7814">MSRTHLCSLLDRGVLPSHRVGSHRRILFSDVIAFERQRQHDRRELAEQFAHADAHRAGAIDELMADLP</sequence>
<dbReference type="Proteomes" id="UP001596484">
    <property type="component" value="Unassembled WGS sequence"/>
</dbReference>
<evidence type="ECO:0008006" key="3">
    <source>
        <dbReference type="Google" id="ProtNLM"/>
    </source>
</evidence>
<organism evidence="1 2">
    <name type="scientific">Rhodococcus daqingensis</name>
    <dbReference type="NCBI Taxonomy" id="2479363"/>
    <lineage>
        <taxon>Bacteria</taxon>
        <taxon>Bacillati</taxon>
        <taxon>Actinomycetota</taxon>
        <taxon>Actinomycetes</taxon>
        <taxon>Mycobacteriales</taxon>
        <taxon>Nocardiaceae</taxon>
        <taxon>Rhodococcus</taxon>
    </lineage>
</organism>
<protein>
    <recommendedName>
        <fullName evidence="3">DNA-binding protein</fullName>
    </recommendedName>
</protein>
<evidence type="ECO:0000313" key="2">
    <source>
        <dbReference type="Proteomes" id="UP001596484"/>
    </source>
</evidence>
<comment type="caution">
    <text evidence="1">The sequence shown here is derived from an EMBL/GenBank/DDBJ whole genome shotgun (WGS) entry which is preliminary data.</text>
</comment>
<proteinExistence type="predicted"/>
<dbReference type="RefSeq" id="WP_378407073.1">
    <property type="nucleotide sequence ID" value="NZ_JBHTCS010000021.1"/>
</dbReference>
<gene>
    <name evidence="1" type="ORF">ACFQS9_17550</name>
</gene>
<name>A0ABW2S1S6_9NOCA</name>
<accession>A0ABW2S1S6</accession>
<dbReference type="EMBL" id="JBHTCS010000021">
    <property type="protein sequence ID" value="MFC7449704.1"/>
    <property type="molecule type" value="Genomic_DNA"/>
</dbReference>
<reference evidence="2" key="1">
    <citation type="journal article" date="2019" name="Int. J. Syst. Evol. Microbiol.">
        <title>The Global Catalogue of Microorganisms (GCM) 10K type strain sequencing project: providing services to taxonomists for standard genome sequencing and annotation.</title>
        <authorList>
            <consortium name="The Broad Institute Genomics Platform"/>
            <consortium name="The Broad Institute Genome Sequencing Center for Infectious Disease"/>
            <person name="Wu L."/>
            <person name="Ma J."/>
        </authorList>
    </citation>
    <scope>NUCLEOTIDE SEQUENCE [LARGE SCALE GENOMIC DNA]</scope>
    <source>
        <strain evidence="2">ICMP 19430</strain>
    </source>
</reference>
<evidence type="ECO:0000313" key="1">
    <source>
        <dbReference type="EMBL" id="MFC7449704.1"/>
    </source>
</evidence>
<keyword evidence="2" id="KW-1185">Reference proteome</keyword>